<evidence type="ECO:0000313" key="2">
    <source>
        <dbReference type="Proteomes" id="UP000658320"/>
    </source>
</evidence>
<evidence type="ECO:0000313" key="1">
    <source>
        <dbReference type="EMBL" id="GGR06521.1"/>
    </source>
</evidence>
<dbReference type="AlphaFoldDB" id="A0A918C5B3"/>
<keyword evidence="2" id="KW-1185">Reference proteome</keyword>
<reference evidence="1" key="2">
    <citation type="submission" date="2020-09" db="EMBL/GenBank/DDBJ databases">
        <authorList>
            <person name="Sun Q."/>
            <person name="Ohkuma M."/>
        </authorList>
    </citation>
    <scope>NUCLEOTIDE SEQUENCE</scope>
    <source>
        <strain evidence="1">JCM 4346</strain>
    </source>
</reference>
<gene>
    <name evidence="1" type="ORF">GCM10010251_22860</name>
</gene>
<dbReference type="Proteomes" id="UP000658320">
    <property type="component" value="Unassembled WGS sequence"/>
</dbReference>
<proteinExistence type="predicted"/>
<name>A0A918C5B3_9ACTN</name>
<accession>A0A918C5B3</accession>
<sequence length="298" mass="32132">MTAELAEWQIEVAGVLIGAGTDVLVGEVEGLGVPELRTQDVDNPVGDGAFPGVDLYSVRTIRIEAGIRTAGNPAAALDVLGRLQRAADDPAVRTSAGAQSVLRLRWPGRTTRRLYGRLRRVEATSTARTLHGWIPLDLEFAALDPRFHADDASALTLALSADGLGGFRAPLVAPLTTGVAIPDERRGWVRNDGDLPAWPSLRITGPCTDPRIRHVESGEVIELSVTLRSDEHVDIETRPGTRWILRDGTGNLAPALSPASRLDTFVIPPGTTEIWWTARDHTNATRLAVTWRAAYAAL</sequence>
<reference evidence="1" key="1">
    <citation type="journal article" date="2014" name="Int. J. Syst. Evol. Microbiol.">
        <title>Complete genome sequence of Corynebacterium casei LMG S-19264T (=DSM 44701T), isolated from a smear-ripened cheese.</title>
        <authorList>
            <consortium name="US DOE Joint Genome Institute (JGI-PGF)"/>
            <person name="Walter F."/>
            <person name="Albersmeier A."/>
            <person name="Kalinowski J."/>
            <person name="Ruckert C."/>
        </authorList>
    </citation>
    <scope>NUCLEOTIDE SEQUENCE</scope>
    <source>
        <strain evidence="1">JCM 4346</strain>
    </source>
</reference>
<protein>
    <recommendedName>
        <fullName evidence="3">Phage tail protein</fullName>
    </recommendedName>
</protein>
<dbReference type="EMBL" id="BMSX01000004">
    <property type="protein sequence ID" value="GGR06521.1"/>
    <property type="molecule type" value="Genomic_DNA"/>
</dbReference>
<organism evidence="1 2">
    <name type="scientific">Streptomyces aurantiogriseus</name>
    <dbReference type="NCBI Taxonomy" id="66870"/>
    <lineage>
        <taxon>Bacteria</taxon>
        <taxon>Bacillati</taxon>
        <taxon>Actinomycetota</taxon>
        <taxon>Actinomycetes</taxon>
        <taxon>Kitasatosporales</taxon>
        <taxon>Streptomycetaceae</taxon>
        <taxon>Streptomyces</taxon>
    </lineage>
</organism>
<comment type="caution">
    <text evidence="1">The sequence shown here is derived from an EMBL/GenBank/DDBJ whole genome shotgun (WGS) entry which is preliminary data.</text>
</comment>
<evidence type="ECO:0008006" key="3">
    <source>
        <dbReference type="Google" id="ProtNLM"/>
    </source>
</evidence>
<dbReference type="RefSeq" id="WP_189934976.1">
    <property type="nucleotide sequence ID" value="NZ_BMSX01000004.1"/>
</dbReference>